<comment type="caution">
    <text evidence="1">The sequence shown here is derived from an EMBL/GenBank/DDBJ whole genome shotgun (WGS) entry which is preliminary data.</text>
</comment>
<name>A0A2N2F373_9BACT</name>
<dbReference type="EMBL" id="PHAO01000001">
    <property type="protein sequence ID" value="PKN02661.1"/>
    <property type="molecule type" value="Genomic_DNA"/>
</dbReference>
<reference evidence="1 2" key="1">
    <citation type="journal article" date="2017" name="ISME J.">
        <title>Potential for microbial H2 and metal transformations associated with novel bacteria and archaea in deep terrestrial subsurface sediments.</title>
        <authorList>
            <person name="Hernsdorf A.W."/>
            <person name="Amano Y."/>
            <person name="Miyakawa K."/>
            <person name="Ise K."/>
            <person name="Suzuki Y."/>
            <person name="Anantharaman K."/>
            <person name="Probst A."/>
            <person name="Burstein D."/>
            <person name="Thomas B.C."/>
            <person name="Banfield J.F."/>
        </authorList>
    </citation>
    <scope>NUCLEOTIDE SEQUENCE [LARGE SCALE GENOMIC DNA]</scope>
    <source>
        <strain evidence="1">HGW-Dojkabacteria-1</strain>
    </source>
</reference>
<organism evidence="1 2">
    <name type="scientific">Candidatus Dojkabacteria bacterium HGW-Dojkabacteria-1</name>
    <dbReference type="NCBI Taxonomy" id="2013761"/>
    <lineage>
        <taxon>Bacteria</taxon>
        <taxon>Candidatus Dojkabacteria</taxon>
    </lineage>
</organism>
<sequence length="102" mass="12263">MVRRDQNLSIISPYQFYLNFQVIKMTFTHKKDGNLLYEIEITIKAYTKISEKDKKRINKIALLIDALGFEEERTEKAYRFVKEMEKNEYLLDIEDCTKEQSD</sequence>
<evidence type="ECO:0000313" key="2">
    <source>
        <dbReference type="Proteomes" id="UP000233417"/>
    </source>
</evidence>
<evidence type="ECO:0000313" key="1">
    <source>
        <dbReference type="EMBL" id="PKN02661.1"/>
    </source>
</evidence>
<dbReference type="Proteomes" id="UP000233417">
    <property type="component" value="Unassembled WGS sequence"/>
</dbReference>
<dbReference type="AlphaFoldDB" id="A0A2N2F373"/>
<proteinExistence type="predicted"/>
<accession>A0A2N2F373</accession>
<protein>
    <submittedName>
        <fullName evidence="1">Uncharacterized protein</fullName>
    </submittedName>
</protein>
<gene>
    <name evidence="1" type="ORF">CVU76_01320</name>
</gene>